<sequence>MGNSPAGASRRLIAAGAISALVAFGGAAVAAPANAAVEYINPFEGSGAFTIYAHRDASLGNGELEGSIAVGGTLSTTRDNYPLIHQAAGQSTYTVPVIDGEPVRLLAGSYVGGAGRG</sequence>
<keyword evidence="4" id="KW-1185">Reference proteome</keyword>
<feature type="signal peptide" evidence="1">
    <location>
        <begin position="1"/>
        <end position="35"/>
    </location>
</feature>
<protein>
    <recommendedName>
        <fullName evidence="2">Choice-of-anchor A domain-containing protein</fullName>
    </recommendedName>
</protein>
<evidence type="ECO:0000259" key="2">
    <source>
        <dbReference type="Pfam" id="PF20597"/>
    </source>
</evidence>
<gene>
    <name evidence="3" type="ORF">GCM10017576_15820</name>
</gene>
<dbReference type="Pfam" id="PF20597">
    <property type="entry name" value="pAdhesive_15"/>
    <property type="match status" value="1"/>
</dbReference>
<dbReference type="RefSeq" id="WP_271173162.1">
    <property type="nucleotide sequence ID" value="NZ_BSEJ01000006.1"/>
</dbReference>
<reference evidence="3" key="2">
    <citation type="submission" date="2023-01" db="EMBL/GenBank/DDBJ databases">
        <authorList>
            <person name="Sun Q."/>
            <person name="Evtushenko L."/>
        </authorList>
    </citation>
    <scope>NUCLEOTIDE SEQUENCE</scope>
    <source>
        <strain evidence="3">VKM Ac-1020</strain>
    </source>
</reference>
<evidence type="ECO:0000313" key="3">
    <source>
        <dbReference type="EMBL" id="GLJ61453.1"/>
    </source>
</evidence>
<evidence type="ECO:0000256" key="1">
    <source>
        <dbReference type="SAM" id="SignalP"/>
    </source>
</evidence>
<dbReference type="InterPro" id="IPR026588">
    <property type="entry name" value="Choice_anch_A"/>
</dbReference>
<comment type="caution">
    <text evidence="3">The sequence shown here is derived from an EMBL/GenBank/DDBJ whole genome shotgun (WGS) entry which is preliminary data.</text>
</comment>
<feature type="domain" description="Choice-of-anchor A" evidence="2">
    <location>
        <begin position="42"/>
        <end position="112"/>
    </location>
</feature>
<name>A0A9W6LWS2_9MICO</name>
<dbReference type="Proteomes" id="UP001142462">
    <property type="component" value="Unassembled WGS sequence"/>
</dbReference>
<reference evidence="3" key="1">
    <citation type="journal article" date="2014" name="Int. J. Syst. Evol. Microbiol.">
        <title>Complete genome sequence of Corynebacterium casei LMG S-19264T (=DSM 44701T), isolated from a smear-ripened cheese.</title>
        <authorList>
            <consortium name="US DOE Joint Genome Institute (JGI-PGF)"/>
            <person name="Walter F."/>
            <person name="Albersmeier A."/>
            <person name="Kalinowski J."/>
            <person name="Ruckert C."/>
        </authorList>
    </citation>
    <scope>NUCLEOTIDE SEQUENCE</scope>
    <source>
        <strain evidence="3">VKM Ac-1020</strain>
    </source>
</reference>
<proteinExistence type="predicted"/>
<keyword evidence="1" id="KW-0732">Signal</keyword>
<organism evidence="3 4">
    <name type="scientific">Microbacterium barkeri</name>
    <dbReference type="NCBI Taxonomy" id="33917"/>
    <lineage>
        <taxon>Bacteria</taxon>
        <taxon>Bacillati</taxon>
        <taxon>Actinomycetota</taxon>
        <taxon>Actinomycetes</taxon>
        <taxon>Micrococcales</taxon>
        <taxon>Microbacteriaceae</taxon>
        <taxon>Microbacterium</taxon>
    </lineage>
</organism>
<dbReference type="AlphaFoldDB" id="A0A9W6LWS2"/>
<evidence type="ECO:0000313" key="4">
    <source>
        <dbReference type="Proteomes" id="UP001142462"/>
    </source>
</evidence>
<dbReference type="EMBL" id="BSEJ01000006">
    <property type="protein sequence ID" value="GLJ61453.1"/>
    <property type="molecule type" value="Genomic_DNA"/>
</dbReference>
<feature type="chain" id="PRO_5040738815" description="Choice-of-anchor A domain-containing protein" evidence="1">
    <location>
        <begin position="36"/>
        <end position="117"/>
    </location>
</feature>
<accession>A0A9W6LWS2</accession>